<evidence type="ECO:0000313" key="3">
    <source>
        <dbReference type="Proteomes" id="UP001626550"/>
    </source>
</evidence>
<gene>
    <name evidence="2" type="ORF">Ciccas_012948</name>
</gene>
<dbReference type="EMBL" id="JBJKFK010005104">
    <property type="protein sequence ID" value="KAL3308520.1"/>
    <property type="molecule type" value="Genomic_DNA"/>
</dbReference>
<dbReference type="Proteomes" id="UP001626550">
    <property type="component" value="Unassembled WGS sequence"/>
</dbReference>
<evidence type="ECO:0000313" key="2">
    <source>
        <dbReference type="EMBL" id="KAL3308520.1"/>
    </source>
</evidence>
<proteinExistence type="predicted"/>
<feature type="region of interest" description="Disordered" evidence="1">
    <location>
        <begin position="1"/>
        <end position="24"/>
    </location>
</feature>
<accession>A0ABD2PLZ5</accession>
<name>A0ABD2PLZ5_9PLAT</name>
<keyword evidence="3" id="KW-1185">Reference proteome</keyword>
<reference evidence="2 3" key="1">
    <citation type="submission" date="2024-11" db="EMBL/GenBank/DDBJ databases">
        <title>Adaptive evolution of stress response genes in parasites aligns with host niche diversity.</title>
        <authorList>
            <person name="Hahn C."/>
            <person name="Resl P."/>
        </authorList>
    </citation>
    <scope>NUCLEOTIDE SEQUENCE [LARGE SCALE GENOMIC DNA]</scope>
    <source>
        <strain evidence="2">EGGRZ-B1_66</strain>
        <tissue evidence="2">Body</tissue>
    </source>
</reference>
<comment type="caution">
    <text evidence="2">The sequence shown here is derived from an EMBL/GenBank/DDBJ whole genome shotgun (WGS) entry which is preliminary data.</text>
</comment>
<evidence type="ECO:0000256" key="1">
    <source>
        <dbReference type="SAM" id="MobiDB-lite"/>
    </source>
</evidence>
<organism evidence="2 3">
    <name type="scientific">Cichlidogyrus casuarinus</name>
    <dbReference type="NCBI Taxonomy" id="1844966"/>
    <lineage>
        <taxon>Eukaryota</taxon>
        <taxon>Metazoa</taxon>
        <taxon>Spiralia</taxon>
        <taxon>Lophotrochozoa</taxon>
        <taxon>Platyhelminthes</taxon>
        <taxon>Monogenea</taxon>
        <taxon>Monopisthocotylea</taxon>
        <taxon>Dactylogyridea</taxon>
        <taxon>Ancyrocephalidae</taxon>
        <taxon>Cichlidogyrus</taxon>
    </lineage>
</organism>
<feature type="compositionally biased region" description="Polar residues" evidence="1">
    <location>
        <begin position="1"/>
        <end position="12"/>
    </location>
</feature>
<dbReference type="AlphaFoldDB" id="A0ABD2PLZ5"/>
<protein>
    <submittedName>
        <fullName evidence="2">Uncharacterized protein</fullName>
    </submittedName>
</protein>
<sequence>MAATTSDYHSITDSNSSNAKDDSALPGGVLTDLCALPSLDEAQDLESLRLQIDFNNFVVEKPISGNAILSQPLSNWSPATLLDENSNIRLKKVKNPLIVFEETKDGEQPKSPV</sequence>